<evidence type="ECO:0000256" key="1">
    <source>
        <dbReference type="SAM" id="MobiDB-lite"/>
    </source>
</evidence>
<feature type="compositionally biased region" description="Low complexity" evidence="1">
    <location>
        <begin position="614"/>
        <end position="629"/>
    </location>
</feature>
<feature type="region of interest" description="Disordered" evidence="1">
    <location>
        <begin position="1"/>
        <end position="508"/>
    </location>
</feature>
<feature type="compositionally biased region" description="Basic and acidic residues" evidence="1">
    <location>
        <begin position="120"/>
        <end position="131"/>
    </location>
</feature>
<feature type="compositionally biased region" description="Polar residues" evidence="1">
    <location>
        <begin position="273"/>
        <end position="284"/>
    </location>
</feature>
<evidence type="ECO:0000313" key="2">
    <source>
        <dbReference type="EMBL" id="JAP58683.1"/>
    </source>
</evidence>
<dbReference type="EMBL" id="GEEE01004542">
    <property type="protein sequence ID" value="JAP58683.1"/>
    <property type="molecule type" value="Transcribed_RNA"/>
</dbReference>
<proteinExistence type="predicted"/>
<feature type="compositionally biased region" description="Polar residues" evidence="1">
    <location>
        <begin position="1"/>
        <end position="12"/>
    </location>
</feature>
<feature type="region of interest" description="Disordered" evidence="1">
    <location>
        <begin position="532"/>
        <end position="680"/>
    </location>
</feature>
<name>A0A0X3Q364_SCHSO</name>
<feature type="compositionally biased region" description="Polar residues" evidence="1">
    <location>
        <begin position="76"/>
        <end position="89"/>
    </location>
</feature>
<feature type="compositionally biased region" description="Low complexity" evidence="1">
    <location>
        <begin position="418"/>
        <end position="450"/>
    </location>
</feature>
<feature type="compositionally biased region" description="Pro residues" evidence="1">
    <location>
        <begin position="630"/>
        <end position="639"/>
    </location>
</feature>
<accession>A0A0X3Q364</accession>
<feature type="compositionally biased region" description="Low complexity" evidence="1">
    <location>
        <begin position="340"/>
        <end position="364"/>
    </location>
</feature>
<organism evidence="2">
    <name type="scientific">Schistocephalus solidus</name>
    <name type="common">Tapeworm</name>
    <dbReference type="NCBI Taxonomy" id="70667"/>
    <lineage>
        <taxon>Eukaryota</taxon>
        <taxon>Metazoa</taxon>
        <taxon>Spiralia</taxon>
        <taxon>Lophotrochozoa</taxon>
        <taxon>Platyhelminthes</taxon>
        <taxon>Cestoda</taxon>
        <taxon>Eucestoda</taxon>
        <taxon>Diphyllobothriidea</taxon>
        <taxon>Diphyllobothriidae</taxon>
        <taxon>Schistocephalus</taxon>
    </lineage>
</organism>
<feature type="compositionally biased region" description="Polar residues" evidence="1">
    <location>
        <begin position="318"/>
        <end position="339"/>
    </location>
</feature>
<dbReference type="AlphaFoldDB" id="A0A0X3Q364"/>
<feature type="compositionally biased region" description="Low complexity" evidence="1">
    <location>
        <begin position="385"/>
        <end position="411"/>
    </location>
</feature>
<feature type="compositionally biased region" description="Polar residues" evidence="1">
    <location>
        <begin position="593"/>
        <end position="610"/>
    </location>
</feature>
<reference evidence="2" key="1">
    <citation type="submission" date="2016-01" db="EMBL/GenBank/DDBJ databases">
        <title>Reference transcriptome for the parasite Schistocephalus solidus: insights into the molecular evolution of parasitism.</title>
        <authorList>
            <person name="Hebert F.O."/>
            <person name="Grambauer S."/>
            <person name="Barber I."/>
            <person name="Landry C.R."/>
            <person name="Aubin-Horth N."/>
        </authorList>
    </citation>
    <scope>NUCLEOTIDE SEQUENCE</scope>
</reference>
<feature type="compositionally biased region" description="Low complexity" evidence="1">
    <location>
        <begin position="227"/>
        <end position="236"/>
    </location>
</feature>
<feature type="compositionally biased region" description="Gly residues" evidence="1">
    <location>
        <begin position="670"/>
        <end position="680"/>
    </location>
</feature>
<gene>
    <name evidence="2" type="ORF">TR160836</name>
</gene>
<feature type="compositionally biased region" description="Pro residues" evidence="1">
    <location>
        <begin position="304"/>
        <end position="317"/>
    </location>
</feature>
<feature type="non-terminal residue" evidence="2">
    <location>
        <position position="1"/>
    </location>
</feature>
<protein>
    <submittedName>
        <fullName evidence="2">Uncharacterized protein</fullName>
    </submittedName>
</protein>
<sequence length="680" mass="72654">PQPANGTPSGYGSQLHPPTCSYAPTGPQPGPTMSSGQPSYPPPPHYPSLPTSIVGHSQIAPPPPQAQLTQAPSVPPTSQSAIQSSQPPESQCVPGYPSETSNFYSSPKPPVSSEFSPMSSKREIVSDKSMDSIEGQGTPVPTKKKKKSTSSQGNKDKKLGQPELQRSTVPTMGLDQSMPSAPISGAELGVSDRGSKPPGPKYTQDYFDDLQRQESPVLMQNPNAHFQQQQQQQQQQPPMPQQQSEYHHVQPGIQSDNRMTMGGSYGPNPAYYSPSSQGFPSQPRQYPAHPGMYGGPPSNYPSQQTPPPAYHHNPPQPSSNMPPGQTVPPQHSGQMTWSMQHQPSQQQQPSQQPGSGYSPQYPGHASMMRYPMTPGMGYQSRPMYPGQHPPQSQQQLAQQPGAQEGPQHQAAPAPPPYQQAAMQQNYWPPQQGQPLPQQHHQQSPMPGHMMSQGPAMTQHTQYQDRQRIPGPPPEGPMRGQPQGGPGSIMGPASQNSGIPGHKHPSMMGNYYQAYGSSQTGYCDQQAPGSMPATTYFGGPPQQTQQHINYTGAGGSGTYMPQGVGQPPANMWSGYPPSPQQPQQHQMQPAAAYLSQQQPPSMGHPGQQQRSIMMPGGRPVSSGGPQQQQPSQPPPPPPGQVAPTSQPSTSSAGSKEEAAPPMQRPPSASSGTGGGQTVRNT</sequence>